<dbReference type="Pfam" id="PF13561">
    <property type="entry name" value="adh_short_C2"/>
    <property type="match status" value="1"/>
</dbReference>
<comment type="caution">
    <text evidence="2">The sequence shown here is derived from an EMBL/GenBank/DDBJ whole genome shotgun (WGS) entry which is preliminary data.</text>
</comment>
<dbReference type="PRINTS" id="PR00081">
    <property type="entry name" value="GDHRDH"/>
</dbReference>
<evidence type="ECO:0000313" key="2">
    <source>
        <dbReference type="EMBL" id="OGZ05624.1"/>
    </source>
</evidence>
<protein>
    <submittedName>
        <fullName evidence="2">Uncharacterized protein</fullName>
    </submittedName>
</protein>
<dbReference type="SUPFAM" id="SSF51735">
    <property type="entry name" value="NAD(P)-binding Rossmann-fold domains"/>
    <property type="match status" value="1"/>
</dbReference>
<name>A0A1G2CW97_9BACT</name>
<evidence type="ECO:0000256" key="1">
    <source>
        <dbReference type="ARBA" id="ARBA00006484"/>
    </source>
</evidence>
<dbReference type="Proteomes" id="UP000177122">
    <property type="component" value="Unassembled WGS sequence"/>
</dbReference>
<dbReference type="InterPro" id="IPR050259">
    <property type="entry name" value="SDR"/>
</dbReference>
<dbReference type="PANTHER" id="PTHR42879">
    <property type="entry name" value="3-OXOACYL-(ACYL-CARRIER-PROTEIN) REDUCTASE"/>
    <property type="match status" value="1"/>
</dbReference>
<dbReference type="CDD" id="cd05233">
    <property type="entry name" value="SDR_c"/>
    <property type="match status" value="1"/>
</dbReference>
<proteinExistence type="inferred from homology"/>
<dbReference type="Gene3D" id="3.40.50.720">
    <property type="entry name" value="NAD(P)-binding Rossmann-like Domain"/>
    <property type="match status" value="1"/>
</dbReference>
<reference evidence="2 3" key="1">
    <citation type="journal article" date="2016" name="Nat. Commun.">
        <title>Thousands of microbial genomes shed light on interconnected biogeochemical processes in an aquifer system.</title>
        <authorList>
            <person name="Anantharaman K."/>
            <person name="Brown C.T."/>
            <person name="Hug L.A."/>
            <person name="Sharon I."/>
            <person name="Castelle C.J."/>
            <person name="Probst A.J."/>
            <person name="Thomas B.C."/>
            <person name="Singh A."/>
            <person name="Wilkins M.J."/>
            <person name="Karaoz U."/>
            <person name="Brodie E.L."/>
            <person name="Williams K.H."/>
            <person name="Hubbard S.S."/>
            <person name="Banfield J.F."/>
        </authorList>
    </citation>
    <scope>NUCLEOTIDE SEQUENCE [LARGE SCALE GENOMIC DNA]</scope>
</reference>
<comment type="similarity">
    <text evidence="1">Belongs to the short-chain dehydrogenases/reductases (SDR) family.</text>
</comment>
<dbReference type="InterPro" id="IPR002347">
    <property type="entry name" value="SDR_fam"/>
</dbReference>
<dbReference type="InterPro" id="IPR036291">
    <property type="entry name" value="NAD(P)-bd_dom_sf"/>
</dbReference>
<accession>A0A1G2CW97</accession>
<dbReference type="EMBL" id="MHLI01000008">
    <property type="protein sequence ID" value="OGZ05624.1"/>
    <property type="molecule type" value="Genomic_DNA"/>
</dbReference>
<gene>
    <name evidence="2" type="ORF">A2845_04665</name>
</gene>
<sequence length="267" mass="28592">MNDLDYIKKLPLAYLKYLPRITGHALVLGGSGGIGSEIVPALVAYGASAVSVAYGRNKAAAEALQKELRAARVTCYIGAVDPLDEKSFSAFLDDAVRAVGEEISVAVNSIGFSPNTPLEEQTLEERRKVFDVNVHGTALTSRLILARMKEKGIGAKGSLVLITSSNGINSQASYSSHYDESKAALIPMIKNLAEFYAPIRVNGVAPGWVETAMNDTLPPGEREKETAKIFLNRYADPAEVASFVAFISSSGGTFINNENYKIDGGTR</sequence>
<dbReference type="AlphaFoldDB" id="A0A1G2CW97"/>
<evidence type="ECO:0000313" key="3">
    <source>
        <dbReference type="Proteomes" id="UP000177122"/>
    </source>
</evidence>
<dbReference type="PANTHER" id="PTHR42879:SF2">
    <property type="entry name" value="3-OXOACYL-[ACYL-CARRIER-PROTEIN] REDUCTASE FABG"/>
    <property type="match status" value="1"/>
</dbReference>
<organism evidence="2 3">
    <name type="scientific">Candidatus Lloydbacteria bacterium RIFCSPHIGHO2_01_FULL_49_22</name>
    <dbReference type="NCBI Taxonomy" id="1798658"/>
    <lineage>
        <taxon>Bacteria</taxon>
        <taxon>Candidatus Lloydiibacteriota</taxon>
    </lineage>
</organism>